<dbReference type="GO" id="GO:0003677">
    <property type="term" value="F:DNA binding"/>
    <property type="evidence" value="ECO:0007669"/>
    <property type="project" value="InterPro"/>
</dbReference>
<gene>
    <name evidence="3" type="ORF">FQU78_11780</name>
</gene>
<feature type="domain" description="Transposase IS4-like" evidence="2">
    <location>
        <begin position="1"/>
        <end position="137"/>
    </location>
</feature>
<evidence type="ECO:0000259" key="2">
    <source>
        <dbReference type="Pfam" id="PF01609"/>
    </source>
</evidence>
<feature type="compositionally biased region" description="Basic residues" evidence="1">
    <location>
        <begin position="80"/>
        <end position="92"/>
    </location>
</feature>
<dbReference type="Pfam" id="PF01609">
    <property type="entry name" value="DDE_Tnp_1"/>
    <property type="match status" value="1"/>
</dbReference>
<dbReference type="AlphaFoldDB" id="A0A6C0VPB3"/>
<evidence type="ECO:0000256" key="1">
    <source>
        <dbReference type="SAM" id="MobiDB-lite"/>
    </source>
</evidence>
<dbReference type="GO" id="GO:0006313">
    <property type="term" value="P:DNA transposition"/>
    <property type="evidence" value="ECO:0007669"/>
    <property type="project" value="InterPro"/>
</dbReference>
<dbReference type="Proteomes" id="UP000467371">
    <property type="component" value="Chromosome"/>
</dbReference>
<name>A0A6C0VPB3_METMZ</name>
<protein>
    <submittedName>
        <fullName evidence="3">Transposase</fullName>
    </submittedName>
</protein>
<reference evidence="3 4" key="1">
    <citation type="journal article" date="2020" name="Environ. Microbiol. Rep.">
        <title>Redox cycling of Fe(II) and Fe(III) in magnetite accelerates aceticlastic methanogenesis by Methanosarcina mazei.</title>
        <authorList>
            <person name="Wang H."/>
            <person name="Byrne J.M."/>
            <person name="Liu P."/>
            <person name="Liu J."/>
            <person name="Dong X."/>
            <person name="Lu Y."/>
        </authorList>
    </citation>
    <scope>NUCLEOTIDE SEQUENCE [LARGE SCALE GENOMIC DNA]</scope>
    <source>
        <strain evidence="4">zm-15</strain>
    </source>
</reference>
<dbReference type="EMBL" id="CP042908">
    <property type="protein sequence ID" value="QIB92865.1"/>
    <property type="molecule type" value="Genomic_DNA"/>
</dbReference>
<proteinExistence type="predicted"/>
<evidence type="ECO:0000313" key="4">
    <source>
        <dbReference type="Proteomes" id="UP000467371"/>
    </source>
</evidence>
<dbReference type="PANTHER" id="PTHR30007:SF1">
    <property type="entry name" value="BLR1914 PROTEIN"/>
    <property type="match status" value="1"/>
</dbReference>
<dbReference type="GO" id="GO:0004803">
    <property type="term" value="F:transposase activity"/>
    <property type="evidence" value="ECO:0007669"/>
    <property type="project" value="InterPro"/>
</dbReference>
<feature type="region of interest" description="Disordered" evidence="1">
    <location>
        <begin position="73"/>
        <end position="95"/>
    </location>
</feature>
<dbReference type="PANTHER" id="PTHR30007">
    <property type="entry name" value="PHP DOMAIN PROTEIN"/>
    <property type="match status" value="1"/>
</dbReference>
<accession>A0A6C0VPB3</accession>
<evidence type="ECO:0000313" key="3">
    <source>
        <dbReference type="EMBL" id="QIB92865.1"/>
    </source>
</evidence>
<sequence length="149" mass="17956">MKIHAAVTSEDLPLSIVIGSGAEYDPYRFEETIGAIKVRTGYRPITRPEEIVADSIYDDAQVREYLRRRRIKASIPENKRNRKKRKRGRPRRFNKESYKKRSAVERFFSRIKTGFRRIILRYERLDRIFRALVIIATFFIYWEKLQEKL</sequence>
<dbReference type="InterPro" id="IPR002559">
    <property type="entry name" value="Transposase_11"/>
</dbReference>
<organism evidence="3 4">
    <name type="scientific">Methanosarcina mazei</name>
    <name type="common">Methanosarcina frisia</name>
    <dbReference type="NCBI Taxonomy" id="2209"/>
    <lineage>
        <taxon>Archaea</taxon>
        <taxon>Methanobacteriati</taxon>
        <taxon>Methanobacteriota</taxon>
        <taxon>Stenosarchaea group</taxon>
        <taxon>Methanomicrobia</taxon>
        <taxon>Methanosarcinales</taxon>
        <taxon>Methanosarcinaceae</taxon>
        <taxon>Methanosarcina</taxon>
    </lineage>
</organism>